<dbReference type="HOGENOM" id="CLU_008926_1_2_1"/>
<accession>A0A0D3GVR1</accession>
<dbReference type="Pfam" id="PF00759">
    <property type="entry name" value="Glyco_hydro_9"/>
    <property type="match status" value="2"/>
</dbReference>
<evidence type="ECO:0000256" key="3">
    <source>
        <dbReference type="ARBA" id="ARBA00022801"/>
    </source>
</evidence>
<evidence type="ECO:0000256" key="6">
    <source>
        <dbReference type="ARBA" id="ARBA00023295"/>
    </source>
</evidence>
<proteinExistence type="inferred from homology"/>
<organism evidence="11">
    <name type="scientific">Oryza barthii</name>
    <dbReference type="NCBI Taxonomy" id="65489"/>
    <lineage>
        <taxon>Eukaryota</taxon>
        <taxon>Viridiplantae</taxon>
        <taxon>Streptophyta</taxon>
        <taxon>Embryophyta</taxon>
        <taxon>Tracheophyta</taxon>
        <taxon>Spermatophyta</taxon>
        <taxon>Magnoliopsida</taxon>
        <taxon>Liliopsida</taxon>
        <taxon>Poales</taxon>
        <taxon>Poaceae</taxon>
        <taxon>BOP clade</taxon>
        <taxon>Oryzoideae</taxon>
        <taxon>Oryzeae</taxon>
        <taxon>Oryzinae</taxon>
        <taxon>Oryza</taxon>
    </lineage>
</organism>
<dbReference type="InterPro" id="IPR012341">
    <property type="entry name" value="6hp_glycosidase-like_sf"/>
</dbReference>
<keyword evidence="3 8" id="KW-0378">Hydrolase</keyword>
<feature type="chain" id="PRO_5005113449" description="Endoglucanase" evidence="9">
    <location>
        <begin position="34"/>
        <end position="385"/>
    </location>
</feature>
<reference evidence="11" key="2">
    <citation type="submission" date="2015-03" db="UniProtKB">
        <authorList>
            <consortium name="EnsemblPlants"/>
        </authorList>
    </citation>
    <scope>IDENTIFICATION</scope>
</reference>
<keyword evidence="5 8" id="KW-0119">Carbohydrate metabolism</keyword>
<reference evidence="11" key="1">
    <citation type="journal article" date="2009" name="Rice">
        <title>De Novo Next Generation Sequencing of Plant Genomes.</title>
        <authorList>
            <person name="Rounsley S."/>
            <person name="Marri P.R."/>
            <person name="Yu Y."/>
            <person name="He R."/>
            <person name="Sisneros N."/>
            <person name="Goicoechea J.L."/>
            <person name="Lee S.J."/>
            <person name="Angelova A."/>
            <person name="Kudrna D."/>
            <person name="Luo M."/>
            <person name="Affourtit J."/>
            <person name="Desany B."/>
            <person name="Knight J."/>
            <person name="Niazi F."/>
            <person name="Egholm M."/>
            <person name="Wing R.A."/>
        </authorList>
    </citation>
    <scope>NUCLEOTIDE SEQUENCE [LARGE SCALE GENOMIC DNA]</scope>
    <source>
        <strain evidence="11">cv. IRGC 105608</strain>
    </source>
</reference>
<dbReference type="PANTHER" id="PTHR22298">
    <property type="entry name" value="ENDO-1,4-BETA-GLUCANASE"/>
    <property type="match status" value="1"/>
</dbReference>
<dbReference type="InterPro" id="IPR008928">
    <property type="entry name" value="6-hairpin_glycosidase_sf"/>
</dbReference>
<comment type="similarity">
    <text evidence="2 8 9">Belongs to the glycosyl hydrolase 9 (cellulase E) family.</text>
</comment>
<evidence type="ECO:0000256" key="1">
    <source>
        <dbReference type="ARBA" id="ARBA00000966"/>
    </source>
</evidence>
<dbReference type="PROSITE" id="PS00698">
    <property type="entry name" value="GH9_3"/>
    <property type="match status" value="1"/>
</dbReference>
<dbReference type="PaxDb" id="65489-OBART08G01050.1"/>
<sequence>MEPKSSRCGGAGIRLRLLVVLHLLLLVPSSAMAFNYADALAKSIIFFEGQRSGKLPPGNRMPWRADSGLTDGAQYNVDLVGGYYDAGDNVKFGLPMAFSTTMLAWSVLDFGKFMGAELPNARAAVRWGADYLLKAHTAADELDSLASSVCPFYCSYSGYHDELLWGASWLHRASRNASFMSYVEANGMQLGAGDDDYSFSWDDKRVGTKVLLAKGFLRNRLQGLELYKAHSDSYICSLVPGTASFQSRYTPGGLLYREGSSNMQYVTTATFLMLAYAKYLRSSGATASCGDGGGGARGEVSAAELVAVAKRQVDYILGKNPAGMSYMVGFGARYPRHRRVGAVVGGPDSRDAFADDRGNFAQSEPATYINAPLVGALAYFAGTTK</sequence>
<evidence type="ECO:0000313" key="12">
    <source>
        <dbReference type="Proteomes" id="UP000026960"/>
    </source>
</evidence>
<comment type="catalytic activity">
    <reaction evidence="1 9">
        <text>Endohydrolysis of (1-&gt;4)-beta-D-glucosidic linkages in cellulose, lichenin and cereal beta-D-glucans.</text>
        <dbReference type="EC" id="3.2.1.4"/>
    </reaction>
</comment>
<evidence type="ECO:0000256" key="9">
    <source>
        <dbReference type="RuleBase" id="RU361166"/>
    </source>
</evidence>
<feature type="active site" evidence="8">
    <location>
        <position position="364"/>
    </location>
</feature>
<dbReference type="SUPFAM" id="SSF48208">
    <property type="entry name" value="Six-hairpin glycosidases"/>
    <property type="match status" value="1"/>
</dbReference>
<dbReference type="GO" id="GO:0030245">
    <property type="term" value="P:cellulose catabolic process"/>
    <property type="evidence" value="ECO:0007669"/>
    <property type="project" value="UniProtKB-KW"/>
</dbReference>
<evidence type="ECO:0000256" key="5">
    <source>
        <dbReference type="ARBA" id="ARBA00023277"/>
    </source>
</evidence>
<evidence type="ECO:0000256" key="4">
    <source>
        <dbReference type="ARBA" id="ARBA00023001"/>
    </source>
</evidence>
<name>A0A0D3GVR1_9ORYZ</name>
<keyword evidence="6 8" id="KW-0326">Glycosidase</keyword>
<feature type="active site" evidence="8">
    <location>
        <position position="355"/>
    </location>
</feature>
<dbReference type="EnsemblPlants" id="OBART08G01050.1">
    <property type="protein sequence ID" value="OBART08G01050.1"/>
    <property type="gene ID" value="OBART08G01050"/>
</dbReference>
<evidence type="ECO:0000256" key="8">
    <source>
        <dbReference type="PROSITE-ProRule" id="PRU10060"/>
    </source>
</evidence>
<dbReference type="STRING" id="65489.A0A0D3GVR1"/>
<dbReference type="Gene3D" id="1.50.10.10">
    <property type="match status" value="2"/>
</dbReference>
<dbReference type="InterPro" id="IPR033126">
    <property type="entry name" value="Glyco_hydro_9_Asp/Glu_AS"/>
</dbReference>
<dbReference type="EC" id="3.2.1.4" evidence="9"/>
<keyword evidence="12" id="KW-1185">Reference proteome</keyword>
<dbReference type="GO" id="GO:0008810">
    <property type="term" value="F:cellulase activity"/>
    <property type="evidence" value="ECO:0007669"/>
    <property type="project" value="UniProtKB-EC"/>
</dbReference>
<feature type="signal peptide" evidence="9">
    <location>
        <begin position="1"/>
        <end position="33"/>
    </location>
</feature>
<dbReference type="eggNOG" id="ENOG502QPI6">
    <property type="taxonomic scope" value="Eukaryota"/>
</dbReference>
<evidence type="ECO:0000259" key="10">
    <source>
        <dbReference type="Pfam" id="PF00759"/>
    </source>
</evidence>
<dbReference type="Proteomes" id="UP000026960">
    <property type="component" value="Chromosome 8"/>
</dbReference>
<dbReference type="InterPro" id="IPR001701">
    <property type="entry name" value="Glyco_hydro_9"/>
</dbReference>
<keyword evidence="9" id="KW-0732">Signal</keyword>
<keyword evidence="7 8" id="KW-0624">Polysaccharide degradation</keyword>
<evidence type="ECO:0000256" key="2">
    <source>
        <dbReference type="ARBA" id="ARBA00007072"/>
    </source>
</evidence>
<protein>
    <recommendedName>
        <fullName evidence="9">Endoglucanase</fullName>
        <ecNumber evidence="9">3.2.1.4</ecNumber>
    </recommendedName>
</protein>
<keyword evidence="4 9" id="KW-0136">Cellulose degradation</keyword>
<evidence type="ECO:0000313" key="11">
    <source>
        <dbReference type="EnsemblPlants" id="OBART08G01050.1"/>
    </source>
</evidence>
<dbReference type="Gramene" id="OBART08G01050.1">
    <property type="protein sequence ID" value="OBART08G01050.1"/>
    <property type="gene ID" value="OBART08G01050"/>
</dbReference>
<dbReference type="AlphaFoldDB" id="A0A0D3GVR1"/>
<feature type="domain" description="Glycoside hydrolase family 9" evidence="10">
    <location>
        <begin position="36"/>
        <end position="141"/>
    </location>
</feature>
<feature type="domain" description="Glycoside hydrolase family 9" evidence="10">
    <location>
        <begin position="146"/>
        <end position="377"/>
    </location>
</feature>
<evidence type="ECO:0000256" key="7">
    <source>
        <dbReference type="ARBA" id="ARBA00023326"/>
    </source>
</evidence>